<gene>
    <name evidence="1" type="ORF">DFK10_09030</name>
</gene>
<organism evidence="1 2">
    <name type="scientific">Salibaculum griseiflavum</name>
    <dbReference type="NCBI Taxonomy" id="1914409"/>
    <lineage>
        <taxon>Bacteria</taxon>
        <taxon>Pseudomonadati</taxon>
        <taxon>Pseudomonadota</taxon>
        <taxon>Alphaproteobacteria</taxon>
        <taxon>Rhodobacterales</taxon>
        <taxon>Roseobacteraceae</taxon>
        <taxon>Salibaculum</taxon>
    </lineage>
</organism>
<name>A0A2V1P3K3_9RHOB</name>
<sequence length="293" mass="32494">MLETLALHLGAHKTATTMIQREFGTRRRELLRLGTGYLGPDDLRDVPGLVFPKPEMSASRMAEVQARTAGLLETLPPGALGQTRSRLLVSEENILGTPRLMLRHATLYPGLRARLGALPAAWNGTETEVFLSIRDYAGFFASCHSTIAQQGVWVHFGAPQRADLARMPRRWPDVVADIRAALPRARLTVWRYEDLHDVGQRVVDAMTGGAFEVDFASRGAMASLSAEAMARIEAEASQRDGRKLPRDLVRRIRQNHADGPRYAPWDAETRDLLSQAYDEDCDAIRTISGVTLL</sequence>
<dbReference type="InterPro" id="IPR027417">
    <property type="entry name" value="P-loop_NTPase"/>
</dbReference>
<dbReference type="EMBL" id="QETF01000008">
    <property type="protein sequence ID" value="PWG16906.1"/>
    <property type="molecule type" value="Genomic_DNA"/>
</dbReference>
<keyword evidence="2" id="KW-1185">Reference proteome</keyword>
<evidence type="ECO:0008006" key="3">
    <source>
        <dbReference type="Google" id="ProtNLM"/>
    </source>
</evidence>
<reference evidence="2" key="1">
    <citation type="submission" date="2018-05" db="EMBL/GenBank/DDBJ databases">
        <authorList>
            <person name="Du Z."/>
            <person name="Wang X."/>
        </authorList>
    </citation>
    <scope>NUCLEOTIDE SEQUENCE [LARGE SCALE GENOMIC DNA]</scope>
    <source>
        <strain evidence="2">WDS4C29</strain>
    </source>
</reference>
<evidence type="ECO:0000313" key="1">
    <source>
        <dbReference type="EMBL" id="PWG16906.1"/>
    </source>
</evidence>
<dbReference type="OrthoDB" id="8481769at2"/>
<comment type="caution">
    <text evidence="1">The sequence shown here is derived from an EMBL/GenBank/DDBJ whole genome shotgun (WGS) entry which is preliminary data.</text>
</comment>
<dbReference type="AlphaFoldDB" id="A0A2V1P3K3"/>
<dbReference type="SUPFAM" id="SSF52540">
    <property type="entry name" value="P-loop containing nucleoside triphosphate hydrolases"/>
    <property type="match status" value="1"/>
</dbReference>
<protein>
    <recommendedName>
        <fullName evidence="3">Sulfotransferase family protein</fullName>
    </recommendedName>
</protein>
<evidence type="ECO:0000313" key="2">
    <source>
        <dbReference type="Proteomes" id="UP000245293"/>
    </source>
</evidence>
<dbReference type="RefSeq" id="WP_109388701.1">
    <property type="nucleotide sequence ID" value="NZ_QETF01000008.1"/>
</dbReference>
<accession>A0A2V1P3K3</accession>
<proteinExistence type="predicted"/>
<dbReference type="Proteomes" id="UP000245293">
    <property type="component" value="Unassembled WGS sequence"/>
</dbReference>